<dbReference type="OrthoDB" id="9779353at2"/>
<evidence type="ECO:0000256" key="1">
    <source>
        <dbReference type="ARBA" id="ARBA00001273"/>
    </source>
</evidence>
<protein>
    <recommendedName>
        <fullName evidence="7">Fructose-1,6-bisphosphatase</fullName>
    </recommendedName>
</protein>
<accession>A0A2K1P493</accession>
<dbReference type="Gene3D" id="3.40.190.90">
    <property type="match status" value="1"/>
</dbReference>
<dbReference type="PIRSF" id="PIRSF004532">
    <property type="entry name" value="GlpX"/>
    <property type="match status" value="1"/>
</dbReference>
<organism evidence="8 9">
    <name type="scientific">Petrotoga olearia DSM 13574</name>
    <dbReference type="NCBI Taxonomy" id="1122955"/>
    <lineage>
        <taxon>Bacteria</taxon>
        <taxon>Thermotogati</taxon>
        <taxon>Thermotogota</taxon>
        <taxon>Thermotogae</taxon>
        <taxon>Petrotogales</taxon>
        <taxon>Petrotogaceae</taxon>
        <taxon>Petrotoga</taxon>
    </lineage>
</organism>
<evidence type="ECO:0000256" key="4">
    <source>
        <dbReference type="ARBA" id="ARBA00022801"/>
    </source>
</evidence>
<evidence type="ECO:0000313" key="9">
    <source>
        <dbReference type="Proteomes" id="UP000236434"/>
    </source>
</evidence>
<dbReference type="Gene3D" id="3.30.540.10">
    <property type="entry name" value="Fructose-1,6-Bisphosphatase, subunit A, domain 1"/>
    <property type="match status" value="1"/>
</dbReference>
<evidence type="ECO:0000256" key="5">
    <source>
        <dbReference type="ARBA" id="ARBA00023211"/>
    </source>
</evidence>
<dbReference type="PANTHER" id="PTHR30447">
    <property type="entry name" value="FRUCTOSE-1,6-BISPHOSPHATASE CLASS 2"/>
    <property type="match status" value="1"/>
</dbReference>
<dbReference type="InterPro" id="IPR004464">
    <property type="entry name" value="FBPase_class-2/SBPase"/>
</dbReference>
<gene>
    <name evidence="8" type="primary">glpX</name>
    <name evidence="8" type="ORF">X929_02115</name>
</gene>
<evidence type="ECO:0000313" key="8">
    <source>
        <dbReference type="EMBL" id="PNR97576.1"/>
    </source>
</evidence>
<evidence type="ECO:0000256" key="3">
    <source>
        <dbReference type="ARBA" id="ARBA00022723"/>
    </source>
</evidence>
<comment type="catalytic activity">
    <reaction evidence="1">
        <text>beta-D-fructose 1,6-bisphosphate + H2O = beta-D-fructose 6-phosphate + phosphate</text>
        <dbReference type="Rhea" id="RHEA:11064"/>
        <dbReference type="ChEBI" id="CHEBI:15377"/>
        <dbReference type="ChEBI" id="CHEBI:32966"/>
        <dbReference type="ChEBI" id="CHEBI:43474"/>
        <dbReference type="ChEBI" id="CHEBI:57634"/>
        <dbReference type="EC" id="3.1.3.11"/>
    </reaction>
</comment>
<keyword evidence="3" id="KW-0479">Metal-binding</keyword>
<proteinExistence type="inferred from homology"/>
<dbReference type="GO" id="GO:0042132">
    <property type="term" value="F:fructose 1,6-bisphosphate 1-phosphatase activity"/>
    <property type="evidence" value="ECO:0007669"/>
    <property type="project" value="UniProtKB-EC"/>
</dbReference>
<dbReference type="Proteomes" id="UP000236434">
    <property type="component" value="Unassembled WGS sequence"/>
</dbReference>
<dbReference type="GO" id="GO:0005829">
    <property type="term" value="C:cytosol"/>
    <property type="evidence" value="ECO:0007669"/>
    <property type="project" value="TreeGrafter"/>
</dbReference>
<dbReference type="NCBIfam" id="TIGR00330">
    <property type="entry name" value="glpX"/>
    <property type="match status" value="1"/>
</dbReference>
<name>A0A2K1P493_9BACT</name>
<keyword evidence="5" id="KW-0464">Manganese</keyword>
<evidence type="ECO:0000256" key="2">
    <source>
        <dbReference type="ARBA" id="ARBA00008989"/>
    </source>
</evidence>
<dbReference type="GO" id="GO:0006094">
    <property type="term" value="P:gluconeogenesis"/>
    <property type="evidence" value="ECO:0007669"/>
    <property type="project" value="InterPro"/>
</dbReference>
<dbReference type="EMBL" id="AZRL01000004">
    <property type="protein sequence ID" value="PNR97576.1"/>
    <property type="molecule type" value="Genomic_DNA"/>
</dbReference>
<reference evidence="8 9" key="1">
    <citation type="submission" date="2013-12" db="EMBL/GenBank/DDBJ databases">
        <title>Comparative genomics of Petrotoga isolates.</title>
        <authorList>
            <person name="Nesbo C.L."/>
            <person name="Charchuk R."/>
            <person name="Chow K."/>
        </authorList>
    </citation>
    <scope>NUCLEOTIDE SEQUENCE [LARGE SCALE GENOMIC DNA]</scope>
    <source>
        <strain evidence="8 9">DSM 13574</strain>
    </source>
</reference>
<evidence type="ECO:0000256" key="6">
    <source>
        <dbReference type="ARBA" id="ARBA00023277"/>
    </source>
</evidence>
<sequence>MEKKIYPELTMDFVRVTEASALMSSLYLGCGNLEMIKHSSIDAMRGMFDYIDFKGNIVMSKYDKENSKMLYVDEKVGTWQDSTSEMDLAVDAIDGVKLAAFGLPNAISCVAATVSGGIKVLPTFYSFKLAVGRELKGKLDLRKPMKENIKIACEVLGIAPTELTFVILNRQRHEEIIEEIKEAGSRIKLISDGDITAAIATAIPDSGVDIYVGIGGTLEGVLSAAALKTLGGEIQMKLWTRDRIEEQSIKEEGWDVEKIFYIDEIVGGEDVIFSATGITDGDLLKGVKFVKGFAYTHTLTMRSKSATIRKIESMHNLKNKTIRLKSLEEDKRLIDLRNEYIN</sequence>
<comment type="caution">
    <text evidence="8">The sequence shown here is derived from an EMBL/GenBank/DDBJ whole genome shotgun (WGS) entry which is preliminary data.</text>
</comment>
<dbReference type="PANTHER" id="PTHR30447:SF0">
    <property type="entry name" value="FRUCTOSE-1,6-BISPHOSPHATASE 1 CLASS 2-RELATED"/>
    <property type="match status" value="1"/>
</dbReference>
<dbReference type="AlphaFoldDB" id="A0A2K1P493"/>
<dbReference type="RefSeq" id="WP_103066398.1">
    <property type="nucleotide sequence ID" value="NZ_AZRL01000004.1"/>
</dbReference>
<dbReference type="GO" id="GO:0046872">
    <property type="term" value="F:metal ion binding"/>
    <property type="evidence" value="ECO:0007669"/>
    <property type="project" value="UniProtKB-KW"/>
</dbReference>
<dbReference type="SUPFAM" id="SSF56655">
    <property type="entry name" value="Carbohydrate phosphatase"/>
    <property type="match status" value="1"/>
</dbReference>
<keyword evidence="4 8" id="KW-0378">Hydrolase</keyword>
<evidence type="ECO:0000256" key="7">
    <source>
        <dbReference type="PIRNR" id="PIRNR004532"/>
    </source>
</evidence>
<dbReference type="GO" id="GO:0030388">
    <property type="term" value="P:fructose 1,6-bisphosphate metabolic process"/>
    <property type="evidence" value="ECO:0007669"/>
    <property type="project" value="TreeGrafter"/>
</dbReference>
<keyword evidence="6 7" id="KW-0119">Carbohydrate metabolism</keyword>
<dbReference type="Pfam" id="PF03320">
    <property type="entry name" value="FBPase_glpX"/>
    <property type="match status" value="1"/>
</dbReference>
<dbReference type="GO" id="GO:0006071">
    <property type="term" value="P:glycerol metabolic process"/>
    <property type="evidence" value="ECO:0007669"/>
    <property type="project" value="InterPro"/>
</dbReference>
<comment type="similarity">
    <text evidence="2 7">Belongs to the FBPase class 2 family.</text>
</comment>